<dbReference type="Proteomes" id="UP001519460">
    <property type="component" value="Unassembled WGS sequence"/>
</dbReference>
<dbReference type="EMBL" id="JACVVK020000441">
    <property type="protein sequence ID" value="KAK7474277.1"/>
    <property type="molecule type" value="Genomic_DNA"/>
</dbReference>
<evidence type="ECO:0000313" key="2">
    <source>
        <dbReference type="Proteomes" id="UP001519460"/>
    </source>
</evidence>
<feature type="non-terminal residue" evidence="1">
    <location>
        <position position="1"/>
    </location>
</feature>
<dbReference type="AlphaFoldDB" id="A0ABD0JH31"/>
<proteinExistence type="predicted"/>
<gene>
    <name evidence="1" type="ORF">BaRGS_00034469</name>
</gene>
<keyword evidence="2" id="KW-1185">Reference proteome</keyword>
<organism evidence="1 2">
    <name type="scientific">Batillaria attramentaria</name>
    <dbReference type="NCBI Taxonomy" id="370345"/>
    <lineage>
        <taxon>Eukaryota</taxon>
        <taxon>Metazoa</taxon>
        <taxon>Spiralia</taxon>
        <taxon>Lophotrochozoa</taxon>
        <taxon>Mollusca</taxon>
        <taxon>Gastropoda</taxon>
        <taxon>Caenogastropoda</taxon>
        <taxon>Sorbeoconcha</taxon>
        <taxon>Cerithioidea</taxon>
        <taxon>Batillariidae</taxon>
        <taxon>Batillaria</taxon>
    </lineage>
</organism>
<name>A0ABD0JH31_9CAEN</name>
<sequence>QTFRAATDGLLRRSTIPLSHRGGDHRLSWTGLPPSVSNAGHIKARVVYVKQTNGQEKE</sequence>
<protein>
    <submittedName>
        <fullName evidence="1">Uncharacterized protein</fullName>
    </submittedName>
</protein>
<comment type="caution">
    <text evidence="1">The sequence shown here is derived from an EMBL/GenBank/DDBJ whole genome shotgun (WGS) entry which is preliminary data.</text>
</comment>
<reference evidence="1 2" key="1">
    <citation type="journal article" date="2023" name="Sci. Data">
        <title>Genome assembly of the Korean intertidal mud-creeper Batillaria attramentaria.</title>
        <authorList>
            <person name="Patra A.K."/>
            <person name="Ho P.T."/>
            <person name="Jun S."/>
            <person name="Lee S.J."/>
            <person name="Kim Y."/>
            <person name="Won Y.J."/>
        </authorList>
    </citation>
    <scope>NUCLEOTIDE SEQUENCE [LARGE SCALE GENOMIC DNA]</scope>
    <source>
        <strain evidence="1">Wonlab-2016</strain>
    </source>
</reference>
<evidence type="ECO:0000313" key="1">
    <source>
        <dbReference type="EMBL" id="KAK7474277.1"/>
    </source>
</evidence>
<accession>A0ABD0JH31</accession>